<evidence type="ECO:0000313" key="3">
    <source>
        <dbReference type="EMBL" id="CAE0456449.1"/>
    </source>
</evidence>
<sequence length="364" mass="41269">MAGGAIGYKSLKTSDPSSPLYVKENDLSLQTISKYMGSSLQHVVTALPPPLPHHRNKQIYLLASVILCCVVIHNATLLSLAADNCNIALKDSSGFFTDIPLSEWKKKKDRVKNQPRHNDKELGLRSKYTNRNSPSKWYEHNWQTNFECTAKRRIGGTSEGSKVVCDPHRIPQSARRSGKRSKKESDDGCLIYSFGRGSPNSPVFDFSFETEILEELGGPDSCELHFFDHRLDNYGGDAPDGIIVHHWGLEGKVDAPKARRDFMTMKEIVHHLGHEGRSLEIMRIDCDGCEWHTFSEWITSGVRPRQVVTSLHGAPRNEDELFEILEKNNYVIFHREADTRYGGMWQEYGFLKLSPSFFGDNNLD</sequence>
<dbReference type="InterPro" id="IPR025714">
    <property type="entry name" value="Methyltranfer_dom"/>
</dbReference>
<dbReference type="EMBL" id="HBIO01001791">
    <property type="protein sequence ID" value="CAE0456449.1"/>
    <property type="molecule type" value="Transcribed_RNA"/>
</dbReference>
<organism evidence="3">
    <name type="scientific">Chaetoceros debilis</name>
    <dbReference type="NCBI Taxonomy" id="122233"/>
    <lineage>
        <taxon>Eukaryota</taxon>
        <taxon>Sar</taxon>
        <taxon>Stramenopiles</taxon>
        <taxon>Ochrophyta</taxon>
        <taxon>Bacillariophyta</taxon>
        <taxon>Coscinodiscophyceae</taxon>
        <taxon>Chaetocerotophycidae</taxon>
        <taxon>Chaetocerotales</taxon>
        <taxon>Chaetocerotaceae</taxon>
        <taxon>Chaetoceros</taxon>
    </lineage>
</organism>
<reference evidence="3" key="1">
    <citation type="submission" date="2021-01" db="EMBL/GenBank/DDBJ databases">
        <authorList>
            <person name="Corre E."/>
            <person name="Pelletier E."/>
            <person name="Niang G."/>
            <person name="Scheremetjew M."/>
            <person name="Finn R."/>
            <person name="Kale V."/>
            <person name="Holt S."/>
            <person name="Cochrane G."/>
            <person name="Meng A."/>
            <person name="Brown T."/>
            <person name="Cohen L."/>
        </authorList>
    </citation>
    <scope>NUCLEOTIDE SEQUENCE</scope>
    <source>
        <strain evidence="3">MM31A-1</strain>
    </source>
</reference>
<feature type="region of interest" description="Disordered" evidence="1">
    <location>
        <begin position="157"/>
        <end position="185"/>
    </location>
</feature>
<dbReference type="Pfam" id="PF13383">
    <property type="entry name" value="Methyltransf_22"/>
    <property type="match status" value="1"/>
</dbReference>
<dbReference type="PANTHER" id="PTHR32026">
    <property type="entry name" value="METHYLTRANSFERASE-LIKE PROTEIN 24"/>
    <property type="match status" value="1"/>
</dbReference>
<feature type="domain" description="Methyltransferase" evidence="2">
    <location>
        <begin position="87"/>
        <end position="352"/>
    </location>
</feature>
<protein>
    <recommendedName>
        <fullName evidence="2">Methyltransferase domain-containing protein</fullName>
    </recommendedName>
</protein>
<gene>
    <name evidence="3" type="ORF">CDEB00056_LOCUS1290</name>
</gene>
<proteinExistence type="predicted"/>
<evidence type="ECO:0000256" key="1">
    <source>
        <dbReference type="SAM" id="MobiDB-lite"/>
    </source>
</evidence>
<dbReference type="AlphaFoldDB" id="A0A7S3PV88"/>
<evidence type="ECO:0000259" key="2">
    <source>
        <dbReference type="Pfam" id="PF13383"/>
    </source>
</evidence>
<feature type="region of interest" description="Disordered" evidence="1">
    <location>
        <begin position="107"/>
        <end position="128"/>
    </location>
</feature>
<dbReference type="InterPro" id="IPR026913">
    <property type="entry name" value="METTL24"/>
</dbReference>
<dbReference type="PANTHER" id="PTHR32026:SF27">
    <property type="entry name" value="METHYLTRANSFERASE FKBM DOMAIN-CONTAINING PROTEIN-RELATED"/>
    <property type="match status" value="1"/>
</dbReference>
<accession>A0A7S3PV88</accession>
<name>A0A7S3PV88_9STRA</name>